<protein>
    <submittedName>
        <fullName evidence="1">Aspartyl-phosphate phosphatase Spo0E family protein</fullName>
    </submittedName>
</protein>
<comment type="caution">
    <text evidence="1">The sequence shown here is derived from an EMBL/GenBank/DDBJ whole genome shotgun (WGS) entry which is preliminary data.</text>
</comment>
<dbReference type="Proteomes" id="UP001165962">
    <property type="component" value="Unassembled WGS sequence"/>
</dbReference>
<organism evidence="1 2">
    <name type="scientific">Paenibacillus agricola</name>
    <dbReference type="NCBI Taxonomy" id="2716264"/>
    <lineage>
        <taxon>Bacteria</taxon>
        <taxon>Bacillati</taxon>
        <taxon>Bacillota</taxon>
        <taxon>Bacilli</taxon>
        <taxon>Bacillales</taxon>
        <taxon>Paenibacillaceae</taxon>
        <taxon>Paenibacillus</taxon>
    </lineage>
</organism>
<sequence>MESFLLHNIETLRQQMIQEAETQGQLTHEKVIMISKKLDKYIVNCQIFKQRVENKVKRKSTG</sequence>
<proteinExistence type="predicted"/>
<dbReference type="Gene3D" id="4.10.280.10">
    <property type="entry name" value="Helix-loop-helix DNA-binding domain"/>
    <property type="match status" value="1"/>
</dbReference>
<dbReference type="InterPro" id="IPR018540">
    <property type="entry name" value="Spo0E-like"/>
</dbReference>
<dbReference type="InterPro" id="IPR036638">
    <property type="entry name" value="HLH_DNA-bd_sf"/>
</dbReference>
<gene>
    <name evidence="1" type="ORF">G9U52_10025</name>
</gene>
<evidence type="ECO:0000313" key="1">
    <source>
        <dbReference type="EMBL" id="NHN30169.1"/>
    </source>
</evidence>
<dbReference type="SUPFAM" id="SSF140500">
    <property type="entry name" value="BAS1536-like"/>
    <property type="match status" value="1"/>
</dbReference>
<evidence type="ECO:0000313" key="2">
    <source>
        <dbReference type="Proteomes" id="UP001165962"/>
    </source>
</evidence>
<dbReference type="RefSeq" id="WP_166148906.1">
    <property type="nucleotide sequence ID" value="NZ_JAAOIW010000003.1"/>
</dbReference>
<dbReference type="Pfam" id="PF09388">
    <property type="entry name" value="SpoOE-like"/>
    <property type="match status" value="1"/>
</dbReference>
<accession>A0ABX0J4U9</accession>
<keyword evidence="2" id="KW-1185">Reference proteome</keyword>
<dbReference type="EMBL" id="JAAOIW010000003">
    <property type="protein sequence ID" value="NHN30169.1"/>
    <property type="molecule type" value="Genomic_DNA"/>
</dbReference>
<name>A0ABX0J4U9_9BACL</name>
<reference evidence="1" key="1">
    <citation type="submission" date="2020-03" db="EMBL/GenBank/DDBJ databases">
        <title>Draft sequencing of Paenibacilllus sp. S3N08.</title>
        <authorList>
            <person name="Kim D.-U."/>
        </authorList>
    </citation>
    <scope>NUCLEOTIDE SEQUENCE</scope>
    <source>
        <strain evidence="1">S3N08</strain>
    </source>
</reference>
<dbReference type="InterPro" id="IPR037208">
    <property type="entry name" value="Spo0E-like_sf"/>
</dbReference>